<sequence>MRVEIIVVLCLLLCHAQGNQDTAKAKTGRSNLTTTVKMAKLRSALVEKRALTIKMKALLPTKSNETATKRHVKVKLAQDNTACDKPAFSNCELIFKWNFLYLKVIASIGKAISKLLTKYPSVVAKVPDVYVLIVAHLFCENNLPAVIELMITFLGVDSKNCKEIQGFHAISM</sequence>
<name>A0A6J1ME52_DROHY</name>
<evidence type="ECO:0000256" key="1">
    <source>
        <dbReference type="SAM" id="SignalP"/>
    </source>
</evidence>
<feature type="signal peptide" evidence="1">
    <location>
        <begin position="1"/>
        <end position="18"/>
    </location>
</feature>
<reference evidence="3" key="1">
    <citation type="submission" date="2025-08" db="UniProtKB">
        <authorList>
            <consortium name="RefSeq"/>
        </authorList>
    </citation>
    <scope>IDENTIFICATION</scope>
    <source>
        <strain evidence="3">15085-1641.00</strain>
        <tissue evidence="3">Whole body</tissue>
    </source>
</reference>
<dbReference type="Proteomes" id="UP000504633">
    <property type="component" value="Unplaced"/>
</dbReference>
<accession>A0A6J1ME52</accession>
<dbReference type="KEGG" id="dhe:111604965"/>
<keyword evidence="1" id="KW-0732">Signal</keyword>
<evidence type="ECO:0000313" key="3">
    <source>
        <dbReference type="RefSeq" id="XP_023179012.1"/>
    </source>
</evidence>
<protein>
    <submittedName>
        <fullName evidence="3">Uncharacterized protein LOC111604965</fullName>
    </submittedName>
</protein>
<proteinExistence type="predicted"/>
<dbReference type="AlphaFoldDB" id="A0A6J1ME52"/>
<dbReference type="OrthoDB" id="10324063at2759"/>
<dbReference type="GeneID" id="111604965"/>
<feature type="chain" id="PRO_5026698232" evidence="1">
    <location>
        <begin position="19"/>
        <end position="172"/>
    </location>
</feature>
<keyword evidence="2" id="KW-1185">Reference proteome</keyword>
<evidence type="ECO:0000313" key="2">
    <source>
        <dbReference type="Proteomes" id="UP000504633"/>
    </source>
</evidence>
<gene>
    <name evidence="3" type="primary">LOC111604965</name>
</gene>
<dbReference type="RefSeq" id="XP_023179012.1">
    <property type="nucleotide sequence ID" value="XM_023323244.2"/>
</dbReference>
<organism evidence="2 3">
    <name type="scientific">Drosophila hydei</name>
    <name type="common">Fruit fly</name>
    <dbReference type="NCBI Taxonomy" id="7224"/>
    <lineage>
        <taxon>Eukaryota</taxon>
        <taxon>Metazoa</taxon>
        <taxon>Ecdysozoa</taxon>
        <taxon>Arthropoda</taxon>
        <taxon>Hexapoda</taxon>
        <taxon>Insecta</taxon>
        <taxon>Pterygota</taxon>
        <taxon>Neoptera</taxon>
        <taxon>Endopterygota</taxon>
        <taxon>Diptera</taxon>
        <taxon>Brachycera</taxon>
        <taxon>Muscomorpha</taxon>
        <taxon>Ephydroidea</taxon>
        <taxon>Drosophilidae</taxon>
        <taxon>Drosophila</taxon>
    </lineage>
</organism>